<reference evidence="2" key="1">
    <citation type="submission" date="2016-11" db="EMBL/GenBank/DDBJ databases">
        <authorList>
            <person name="Varghese N."/>
            <person name="Submissions S."/>
        </authorList>
    </citation>
    <scope>NUCLEOTIDE SEQUENCE [LARGE SCALE GENOMIC DNA]</scope>
    <source>
        <strain evidence="2">DSM 29440</strain>
    </source>
</reference>
<gene>
    <name evidence="1" type="ORF">SAMN05444002_3591</name>
</gene>
<dbReference type="SUPFAM" id="SSF52096">
    <property type="entry name" value="ClpP/crotonase"/>
    <property type="match status" value="1"/>
</dbReference>
<organism evidence="1 2">
    <name type="scientific">Vannielia litorea</name>
    <dbReference type="NCBI Taxonomy" id="1217970"/>
    <lineage>
        <taxon>Bacteria</taxon>
        <taxon>Pseudomonadati</taxon>
        <taxon>Pseudomonadota</taxon>
        <taxon>Alphaproteobacteria</taxon>
        <taxon>Rhodobacterales</taxon>
        <taxon>Paracoccaceae</taxon>
        <taxon>Vannielia</taxon>
    </lineage>
</organism>
<evidence type="ECO:0000313" key="1">
    <source>
        <dbReference type="EMBL" id="SIO21956.1"/>
    </source>
</evidence>
<dbReference type="AlphaFoldDB" id="A0A1N6HQH3"/>
<dbReference type="EMBL" id="FSRL01000001">
    <property type="protein sequence ID" value="SIO21956.1"/>
    <property type="molecule type" value="Genomic_DNA"/>
</dbReference>
<dbReference type="STRING" id="1217970.SAMN05444002_3591"/>
<proteinExistence type="predicted"/>
<name>A0A1N6HQH3_9RHOB</name>
<dbReference type="Proteomes" id="UP000184932">
    <property type="component" value="Unassembled WGS sequence"/>
</dbReference>
<evidence type="ECO:0000313" key="2">
    <source>
        <dbReference type="Proteomes" id="UP000184932"/>
    </source>
</evidence>
<dbReference type="RefSeq" id="WP_074257478.1">
    <property type="nucleotide sequence ID" value="NZ_FSRL01000001.1"/>
</dbReference>
<dbReference type="InterPro" id="IPR029045">
    <property type="entry name" value="ClpP/crotonase-like_dom_sf"/>
</dbReference>
<dbReference type="OrthoDB" id="5480566at2"/>
<keyword evidence="2" id="KW-1185">Reference proteome</keyword>
<evidence type="ECO:0008006" key="3">
    <source>
        <dbReference type="Google" id="ProtNLM"/>
    </source>
</evidence>
<sequence length="378" mass="40382">MSDTETLLQTLSHDTAFAAAFPDGPPSHEVEALSGLEASGDRNAFLLSAMRLVARACNAHTRLIPQAAITVLPLRFVAIGSEVWLTEGTGSPARLEAINDRPVEALLQAARPFIPGPPFRQRALAPLLLAWPEALARLGVEDPPRYTLSTGPLTPDPARRVPALTLYPAREHGGLAATRDAPGLAEVQHLPRAVQVRLPEFHVPEPGVLEVALRNAANAALARPDAPLLIDIRGNPGGDFLKAETLLEALRSGWRGPRFVVLVDKFTFSAALVFACRALHRLPGTGRLMGEPMGDVTRFHAEGDLEVLPESGAALRWSDALHDWHSGTPHASTPPIIARHLVAAGTMVPHPTPFSTADELARGQDRARDAALAWAAGP</sequence>
<protein>
    <recommendedName>
        <fullName evidence="3">Peptidase family S41</fullName>
    </recommendedName>
</protein>
<accession>A0A1N6HQH3</accession>